<dbReference type="PANTHER" id="PTHR15439">
    <property type="entry name" value="RETINOBLASTOMA-BINDING PROTEIN 6"/>
    <property type="match status" value="1"/>
</dbReference>
<dbReference type="AlphaFoldDB" id="A0ABD3MB88"/>
<gene>
    <name evidence="2" type="ORF">ACHAWU_001688</name>
</gene>
<reference evidence="2 3" key="1">
    <citation type="submission" date="2024-10" db="EMBL/GenBank/DDBJ databases">
        <title>Updated reference genomes for cyclostephanoid diatoms.</title>
        <authorList>
            <person name="Roberts W.R."/>
            <person name="Alverson A.J."/>
        </authorList>
    </citation>
    <scope>NUCLEOTIDE SEQUENCE [LARGE SCALE GENOMIC DNA]</scope>
    <source>
        <strain evidence="2 3">AJA232-27</strain>
    </source>
</reference>
<feature type="compositionally biased region" description="Acidic residues" evidence="1">
    <location>
        <begin position="189"/>
        <end position="199"/>
    </location>
</feature>
<feature type="compositionally biased region" description="Low complexity" evidence="1">
    <location>
        <begin position="1"/>
        <end position="12"/>
    </location>
</feature>
<accession>A0ABD3MB88</accession>
<dbReference type="EMBL" id="JALLBG020000190">
    <property type="protein sequence ID" value="KAL3760178.1"/>
    <property type="molecule type" value="Genomic_DNA"/>
</dbReference>
<organism evidence="2 3">
    <name type="scientific">Discostella pseudostelligera</name>
    <dbReference type="NCBI Taxonomy" id="259834"/>
    <lineage>
        <taxon>Eukaryota</taxon>
        <taxon>Sar</taxon>
        <taxon>Stramenopiles</taxon>
        <taxon>Ochrophyta</taxon>
        <taxon>Bacillariophyta</taxon>
        <taxon>Coscinodiscophyceae</taxon>
        <taxon>Thalassiosirophycidae</taxon>
        <taxon>Stephanodiscales</taxon>
        <taxon>Stephanodiscaceae</taxon>
        <taxon>Discostella</taxon>
    </lineage>
</organism>
<feature type="compositionally biased region" description="Basic and acidic residues" evidence="1">
    <location>
        <begin position="240"/>
        <end position="289"/>
    </location>
</feature>
<keyword evidence="3" id="KW-1185">Reference proteome</keyword>
<dbReference type="InterPro" id="IPR033489">
    <property type="entry name" value="RBBP6"/>
</dbReference>
<feature type="region of interest" description="Disordered" evidence="1">
    <location>
        <begin position="1"/>
        <end position="37"/>
    </location>
</feature>
<feature type="compositionally biased region" description="Low complexity" evidence="1">
    <location>
        <begin position="349"/>
        <end position="360"/>
    </location>
</feature>
<feature type="region of interest" description="Disordered" evidence="1">
    <location>
        <begin position="168"/>
        <end position="360"/>
    </location>
</feature>
<proteinExistence type="predicted"/>
<dbReference type="Proteomes" id="UP001530293">
    <property type="component" value="Unassembled WGS sequence"/>
</dbReference>
<evidence type="ECO:0000256" key="1">
    <source>
        <dbReference type="SAM" id="MobiDB-lite"/>
    </source>
</evidence>
<feature type="compositionally biased region" description="Basic and acidic residues" evidence="1">
    <location>
        <begin position="174"/>
        <end position="188"/>
    </location>
</feature>
<protein>
    <submittedName>
        <fullName evidence="2">Uncharacterized protein</fullName>
    </submittedName>
</protein>
<feature type="compositionally biased region" description="Basic and acidic residues" evidence="1">
    <location>
        <begin position="221"/>
        <end position="231"/>
    </location>
</feature>
<name>A0ABD3MB88_9STRA</name>
<comment type="caution">
    <text evidence="2">The sequence shown here is derived from an EMBL/GenBank/DDBJ whole genome shotgun (WGS) entry which is preliminary data.</text>
</comment>
<dbReference type="PANTHER" id="PTHR15439:SF0">
    <property type="entry name" value="CELL DIVISION CYCLE AND APOPTOSIS REGULATOR PROTEIN 1-RELATED"/>
    <property type="match status" value="1"/>
</dbReference>
<feature type="region of interest" description="Disordered" evidence="1">
    <location>
        <begin position="372"/>
        <end position="403"/>
    </location>
</feature>
<evidence type="ECO:0000313" key="3">
    <source>
        <dbReference type="Proteomes" id="UP001530293"/>
    </source>
</evidence>
<sequence>MDHSQSSSSPLSMAQNEATRDGSSLPSLSPPLPRMRRGCRRHNIRTNAKLVTTTAATLAVIISWFGSGNSAVANAQQKLQLQLQHQHLQQQIASTSSTNLRGLLPEWIEGGDEEDDSDSENIQANRELGTSANKKKKKDNQDADDNIIAKKEKIEIENELRKEVNQMLRNKKEKQKDKQQEKDKKQNGEEEEEEEEEEQQKDKKNKKNKKEQTQQQSSQHTQDKKKDKKEQIQMQSSQQTHDKKKDKKDKENNKEKEQQKPKKETKEEIKKKKEKQKNKQDGDDNDKPKKPNQQTATLPTESKNQNDGKKDDDKKPSKKDESKNDDDNNNKPSKKDEPDNKPSKKDDVTSSGTSVTTTTTSTGAAIAGSAGQLGTTTTTTTTTSTTAVGAGSAGQPGTTTTTTSTGAAIAGSAGQLGTTITTSTIAVGAGSAGQPGTTTTSTGAAVVVSSAGPWKFVNALSDPSIPLDSFEASTSGKLQWTSSSSNPWTSSQVASDGTSSMASGITSAISGSLQPVYSNLTLATDSNFEGGVLTFRLLAKSLVFPRESFFVMVDETVELLPEDVVTTNGNWMEYSVPVGKGAHKVTWVHVYNLFGLKVLPSVEGGGEVGLWMDDLRLAPFASLKYVDQLTLEMINGGGSASWEATGNSIVASSSNIQGSEGSANIQFALYSSKGAKLTYRIQTSTSGPHDDFTILFNNNTAIASTMFGDMIGYESRSLTIPKGKVVVTLSHRKNPGQLDSTVLQSLGAVGTEGKTWLEGLSLNLIA</sequence>
<evidence type="ECO:0000313" key="2">
    <source>
        <dbReference type="EMBL" id="KAL3760178.1"/>
    </source>
</evidence>
<feature type="compositionally biased region" description="Basic and acidic residues" evidence="1">
    <location>
        <begin position="304"/>
        <end position="348"/>
    </location>
</feature>